<feature type="region of interest" description="Disordered" evidence="9">
    <location>
        <begin position="1"/>
        <end position="47"/>
    </location>
</feature>
<evidence type="ECO:0000256" key="3">
    <source>
        <dbReference type="ARBA" id="ARBA00022692"/>
    </source>
</evidence>
<evidence type="ECO:0000259" key="12">
    <source>
        <dbReference type="PROSITE" id="PS50929"/>
    </source>
</evidence>
<dbReference type="Gene3D" id="1.20.1560.10">
    <property type="entry name" value="ABC transporter type 1, transmembrane domain"/>
    <property type="match status" value="2"/>
</dbReference>
<feature type="transmembrane region" description="Helical" evidence="10">
    <location>
        <begin position="79"/>
        <end position="99"/>
    </location>
</feature>
<accession>A0ABM1W2R1</accession>
<evidence type="ECO:0000256" key="7">
    <source>
        <dbReference type="ARBA" id="ARBA00022989"/>
    </source>
</evidence>
<dbReference type="Pfam" id="PF00005">
    <property type="entry name" value="ABC_tran"/>
    <property type="match status" value="2"/>
</dbReference>
<feature type="domain" description="ABC transmembrane type-1" evidence="12">
    <location>
        <begin position="498"/>
        <end position="622"/>
    </location>
</feature>
<feature type="domain" description="ABC transporter" evidence="11">
    <location>
        <begin position="659"/>
        <end position="893"/>
    </location>
</feature>
<feature type="compositionally biased region" description="Polar residues" evidence="9">
    <location>
        <begin position="21"/>
        <end position="36"/>
    </location>
</feature>
<evidence type="ECO:0000313" key="14">
    <source>
        <dbReference type="RefSeq" id="XP_035828954.1"/>
    </source>
</evidence>
<dbReference type="CDD" id="cd03250">
    <property type="entry name" value="ABCC_MRP_domain1"/>
    <property type="match status" value="1"/>
</dbReference>
<feature type="domain" description="ABC transmembrane type-1" evidence="12">
    <location>
        <begin position="47"/>
        <end position="247"/>
    </location>
</feature>
<dbReference type="Gene3D" id="3.40.50.300">
    <property type="entry name" value="P-loop containing nucleotide triphosphate hydrolases"/>
    <property type="match status" value="2"/>
</dbReference>
<feature type="transmembrane region" description="Helical" evidence="10">
    <location>
        <begin position="193"/>
        <end position="210"/>
    </location>
</feature>
<dbReference type="Proteomes" id="UP000694888">
    <property type="component" value="Unplaced"/>
</dbReference>
<dbReference type="CDD" id="cd03244">
    <property type="entry name" value="ABCC_MRP_domain2"/>
    <property type="match status" value="1"/>
</dbReference>
<evidence type="ECO:0000256" key="10">
    <source>
        <dbReference type="SAM" id="Phobius"/>
    </source>
</evidence>
<dbReference type="InterPro" id="IPR011527">
    <property type="entry name" value="ABC1_TM_dom"/>
</dbReference>
<keyword evidence="2" id="KW-0813">Transport</keyword>
<organism evidence="13 14">
    <name type="scientific">Aplysia californica</name>
    <name type="common">California sea hare</name>
    <dbReference type="NCBI Taxonomy" id="6500"/>
    <lineage>
        <taxon>Eukaryota</taxon>
        <taxon>Metazoa</taxon>
        <taxon>Spiralia</taxon>
        <taxon>Lophotrochozoa</taxon>
        <taxon>Mollusca</taxon>
        <taxon>Gastropoda</taxon>
        <taxon>Heterobranchia</taxon>
        <taxon>Euthyneura</taxon>
        <taxon>Tectipleura</taxon>
        <taxon>Aplysiida</taxon>
        <taxon>Aplysioidea</taxon>
        <taxon>Aplysiidae</taxon>
        <taxon>Aplysia</taxon>
    </lineage>
</organism>
<dbReference type="GeneID" id="101863147"/>
<keyword evidence="8 10" id="KW-0472">Membrane</keyword>
<name>A0ABM1W2R1_APLCA</name>
<evidence type="ECO:0000256" key="2">
    <source>
        <dbReference type="ARBA" id="ARBA00022448"/>
    </source>
</evidence>
<evidence type="ECO:0000256" key="1">
    <source>
        <dbReference type="ARBA" id="ARBA00004128"/>
    </source>
</evidence>
<dbReference type="SMART" id="SM00382">
    <property type="entry name" value="AAA"/>
    <property type="match status" value="2"/>
</dbReference>
<keyword evidence="5" id="KW-0547">Nucleotide-binding</keyword>
<evidence type="ECO:0000256" key="8">
    <source>
        <dbReference type="ARBA" id="ARBA00023136"/>
    </source>
</evidence>
<feature type="transmembrane region" description="Helical" evidence="10">
    <location>
        <begin position="593"/>
        <end position="614"/>
    </location>
</feature>
<dbReference type="SUPFAM" id="SSF90123">
    <property type="entry name" value="ABC transporter transmembrane region"/>
    <property type="match status" value="2"/>
</dbReference>
<dbReference type="SUPFAM" id="SSF52540">
    <property type="entry name" value="P-loop containing nucleoside triphosphate hydrolases"/>
    <property type="match status" value="2"/>
</dbReference>
<dbReference type="InterPro" id="IPR050173">
    <property type="entry name" value="ABC_transporter_C-like"/>
</dbReference>
<dbReference type="Pfam" id="PF00664">
    <property type="entry name" value="ABC_membrane"/>
    <property type="match status" value="2"/>
</dbReference>
<dbReference type="InterPro" id="IPR017871">
    <property type="entry name" value="ABC_transporter-like_CS"/>
</dbReference>
<feature type="transmembrane region" description="Helical" evidence="10">
    <location>
        <begin position="565"/>
        <end position="587"/>
    </location>
</feature>
<feature type="compositionally biased region" description="Basic and acidic residues" evidence="9">
    <location>
        <begin position="1"/>
        <end position="12"/>
    </location>
</feature>
<proteinExistence type="predicted"/>
<evidence type="ECO:0000259" key="11">
    <source>
        <dbReference type="PROSITE" id="PS50893"/>
    </source>
</evidence>
<dbReference type="PROSITE" id="PS50893">
    <property type="entry name" value="ABC_TRANSPORTER_2"/>
    <property type="match status" value="2"/>
</dbReference>
<dbReference type="InterPro" id="IPR036640">
    <property type="entry name" value="ABC1_TM_sf"/>
</dbReference>
<evidence type="ECO:0000256" key="9">
    <source>
        <dbReference type="SAM" id="MobiDB-lite"/>
    </source>
</evidence>
<dbReference type="InterPro" id="IPR003439">
    <property type="entry name" value="ABC_transporter-like_ATP-bd"/>
</dbReference>
<dbReference type="PANTHER" id="PTHR24223:SF443">
    <property type="entry name" value="MULTIDRUG-RESISTANCE LIKE PROTEIN 1, ISOFORM I"/>
    <property type="match status" value="1"/>
</dbReference>
<feature type="transmembrane region" description="Helical" evidence="10">
    <location>
        <begin position="235"/>
        <end position="257"/>
    </location>
</feature>
<comment type="subcellular location">
    <subcellularLocation>
        <location evidence="1">Vacuole membrane</location>
        <topology evidence="1">Multi-pass membrane protein</topology>
    </subcellularLocation>
</comment>
<keyword evidence="4" id="KW-0677">Repeat</keyword>
<evidence type="ECO:0000313" key="13">
    <source>
        <dbReference type="Proteomes" id="UP000694888"/>
    </source>
</evidence>
<dbReference type="RefSeq" id="XP_035828954.1">
    <property type="nucleotide sequence ID" value="XM_035973061.1"/>
</dbReference>
<keyword evidence="6" id="KW-0067">ATP-binding</keyword>
<protein>
    <submittedName>
        <fullName evidence="14">Multidrug resistance-associated protein 1</fullName>
    </submittedName>
</protein>
<keyword evidence="7 10" id="KW-1133">Transmembrane helix</keyword>
<keyword evidence="13" id="KW-1185">Reference proteome</keyword>
<dbReference type="PROSITE" id="PS50929">
    <property type="entry name" value="ABC_TM1F"/>
    <property type="match status" value="2"/>
</dbReference>
<evidence type="ECO:0000256" key="6">
    <source>
        <dbReference type="ARBA" id="ARBA00022840"/>
    </source>
</evidence>
<dbReference type="PROSITE" id="PS00211">
    <property type="entry name" value="ABC_TRANSPORTER_1"/>
    <property type="match status" value="2"/>
</dbReference>
<evidence type="ECO:0000256" key="4">
    <source>
        <dbReference type="ARBA" id="ARBA00022737"/>
    </source>
</evidence>
<sequence length="898" mass="98706">MAAGSEKREERVPAPARYIKTSPSETNGQANGTSNGHYHVTEPHQSLTMNNESRKKYTAGEIIMMVSVDAQRVQEVFRVFVLLAGTPIQLIVSAVMLYYTIGISIVAGIVFLLLLIPLNSLLGSQLRKLQAMNMKLKDRRVKLITDVLSGIKVLKLYAWEESFEEKISEIRSQEMKVLRRLAYFRIGIQLSNWMTPFLITLATFACYILISDDSHLDPATVFVSLTYFDIMRMPFVIITNIITGTVMASLSALFPSLVPTESWILGSFSFSRGFCGAAMVSLKRINKFLYGEDLDNYVGANPEGVTECVNLTFTVVSTTHKLCSSRLQCVNDTYVPLVFSVSMEVAKGSLTMVVGRVGSGKSSLLSGLLGELMCLSGSVDVKGSIAYVAQQAWIQNGTVKNNILFGSPPNEARYRAVVKACALDRDLSILPSGDRTEIGEKGVNLSGGQKQRIALARAVYSDMDLYLLDDPLSAVDAHVGKHIFQHVIGPEGLLKGKMFYLPTARQLKRMENVSKSPIYSHFGEAVGGASTIRAFGHSHRFLTESQAKIDNSVSRSLMMYSCSNWLSIMLDLIGTLFVFSAAIFAVTSDSTDAASTGLSITYSLQFALFLGFMIRQQSELTANSVSIERILEYTGLPHEGAKSSKPVPVPALWPRLGLIEFCNYEVRYRAGLDLVLKSLSVTIRPGEKVGIVGRTGAGKSSLTLALFRVLEASSGSILIDDVNIADLDLYELRAKLSILPQDPVLFTGTLRMNLDPHDEYSDADVYRALDQALLGDFVRSFADGIELEVGEEGKNLSVGQRQLVCLARALLRKNKILVLDEATAAVDVQTDAFIQETIRTAFRDCTVITIAHRLNTIMDYDKVLVMEAGEVAEFAPPRELLDNPESLFYSLATEAKLI</sequence>
<dbReference type="InterPro" id="IPR027417">
    <property type="entry name" value="P-loop_NTPase"/>
</dbReference>
<evidence type="ECO:0000256" key="5">
    <source>
        <dbReference type="ARBA" id="ARBA00022741"/>
    </source>
</evidence>
<feature type="domain" description="ABC transporter" evidence="11">
    <location>
        <begin position="306"/>
        <end position="547"/>
    </location>
</feature>
<keyword evidence="3 10" id="KW-0812">Transmembrane</keyword>
<reference evidence="14" key="1">
    <citation type="submission" date="2025-08" db="UniProtKB">
        <authorList>
            <consortium name="RefSeq"/>
        </authorList>
    </citation>
    <scope>IDENTIFICATION</scope>
</reference>
<dbReference type="PANTHER" id="PTHR24223">
    <property type="entry name" value="ATP-BINDING CASSETTE SUB-FAMILY C"/>
    <property type="match status" value="1"/>
</dbReference>
<feature type="transmembrane region" description="Helical" evidence="10">
    <location>
        <begin position="105"/>
        <end position="122"/>
    </location>
</feature>
<dbReference type="InterPro" id="IPR003593">
    <property type="entry name" value="AAA+_ATPase"/>
</dbReference>
<gene>
    <name evidence="14" type="primary">LOC101863147</name>
</gene>